<dbReference type="InterPro" id="IPR015943">
    <property type="entry name" value="WD40/YVTN_repeat-like_dom_sf"/>
</dbReference>
<keyword evidence="4" id="KW-0677">Repeat</keyword>
<dbReference type="EMBL" id="JACTAM010002496">
    <property type="protein sequence ID" value="KAI2644517.1"/>
    <property type="molecule type" value="Genomic_DNA"/>
</dbReference>
<proteinExistence type="inferred from homology"/>
<sequence length="563" mass="62507">MESSQSPDTKEIKRAKRPPSEDPDPPSKAKERSKQKKHSRLCATLGEEDASVRLLEELVFGAEEQLTERLEQDSSVLLEDDDDGSVCSEDGDSESRRPAVRSAAWEDEDDELDEEIDMTHRFRRDFKKSETENKMTKQRLQQRLKEQFQKAMGGTPSWAEATTKKRQKKAGHEAEDEDESEELLRRTGNFVGSSESLPKGIIKIKKCLNANNECPGSDQLTSVQFHPSAQIVMTAGLDHSISLFQSRSVSGTHAESHTPYSSSAAMNKHSLCSRIVTSRPLEGELLTAVSVREVDGKSNPKIQTIHLENYPVNKASFSADGEHIVATGMRNKLFYIYDMMEGKVLPVSSVRGLNEQKVSDFQVSPDGKYLLLSGYAGYLHLMTTKTREVIRSMKMNGSVCAAAFTADSSKIFANSQEGEVFIWDVQSSKCLKKFADDGCVQGTSLALSRDGQYLACGSQSGVVNIYSQNDCLHKLEPRPLKAVMNLVTAATSLCFNNTSEILAIGSKADDEASRLVHLPSFTVFSNFPQFQKKTIFRTRCLDFSPRSGFYSVANNKGNALLFR</sequence>
<dbReference type="InterPro" id="IPR045161">
    <property type="entry name" value="Utp18"/>
</dbReference>
<keyword evidence="10" id="KW-1185">Reference proteome</keyword>
<feature type="repeat" description="WD" evidence="7">
    <location>
        <begin position="392"/>
        <end position="433"/>
    </location>
</feature>
<dbReference type="PANTHER" id="PTHR18359:SF0">
    <property type="entry name" value="U3 SMALL NUCLEOLAR RNA-ASSOCIATED PROTEIN 18 HOMOLOG"/>
    <property type="match status" value="1"/>
</dbReference>
<evidence type="ECO:0000256" key="5">
    <source>
        <dbReference type="ARBA" id="ARBA00023242"/>
    </source>
</evidence>
<evidence type="ECO:0000256" key="7">
    <source>
        <dbReference type="PROSITE-ProRule" id="PRU00221"/>
    </source>
</evidence>
<feature type="compositionally biased region" description="Acidic residues" evidence="8">
    <location>
        <begin position="105"/>
        <end position="116"/>
    </location>
</feature>
<evidence type="ECO:0000256" key="6">
    <source>
        <dbReference type="ARBA" id="ARBA00025767"/>
    </source>
</evidence>
<reference evidence="9 10" key="1">
    <citation type="submission" date="2022-01" db="EMBL/GenBank/DDBJ databases">
        <title>A high-quality chromosome-level genome assembly of rohu carp, Labeo rohita.</title>
        <authorList>
            <person name="Arick M.A. II"/>
            <person name="Hsu C.-Y."/>
            <person name="Magbanua Z."/>
            <person name="Pechanova O."/>
            <person name="Grover C."/>
            <person name="Miller E."/>
            <person name="Thrash A."/>
            <person name="Ezzel L."/>
            <person name="Alam S."/>
            <person name="Benzie J."/>
            <person name="Hamilton M."/>
            <person name="Karsi A."/>
            <person name="Lawrence M.L."/>
            <person name="Peterson D.G."/>
        </authorList>
    </citation>
    <scope>NUCLEOTIDE SEQUENCE [LARGE SCALE GENOMIC DNA]</scope>
    <source>
        <strain evidence="10">BAU-BD-2019</strain>
        <tissue evidence="9">Blood</tissue>
    </source>
</reference>
<name>A0ABQ8L3K0_LABRO</name>
<keyword evidence="3 7" id="KW-0853">WD repeat</keyword>
<feature type="region of interest" description="Disordered" evidence="8">
    <location>
        <begin position="1"/>
        <end position="47"/>
    </location>
</feature>
<evidence type="ECO:0000256" key="3">
    <source>
        <dbReference type="ARBA" id="ARBA00022574"/>
    </source>
</evidence>
<dbReference type="Gene3D" id="2.130.10.10">
    <property type="entry name" value="YVTN repeat-like/Quinoprotein amine dehydrogenase"/>
    <property type="match status" value="2"/>
</dbReference>
<evidence type="ECO:0000256" key="1">
    <source>
        <dbReference type="ARBA" id="ARBA00004604"/>
    </source>
</evidence>
<dbReference type="Proteomes" id="UP000830375">
    <property type="component" value="Unassembled WGS sequence"/>
</dbReference>
<dbReference type="SMART" id="SM00320">
    <property type="entry name" value="WD40"/>
    <property type="match status" value="5"/>
</dbReference>
<dbReference type="PROSITE" id="PS50082">
    <property type="entry name" value="WD_REPEATS_2"/>
    <property type="match status" value="1"/>
</dbReference>
<organism evidence="9 10">
    <name type="scientific">Labeo rohita</name>
    <name type="common">Indian major carp</name>
    <name type="synonym">Cyprinus rohita</name>
    <dbReference type="NCBI Taxonomy" id="84645"/>
    <lineage>
        <taxon>Eukaryota</taxon>
        <taxon>Metazoa</taxon>
        <taxon>Chordata</taxon>
        <taxon>Craniata</taxon>
        <taxon>Vertebrata</taxon>
        <taxon>Euteleostomi</taxon>
        <taxon>Actinopterygii</taxon>
        <taxon>Neopterygii</taxon>
        <taxon>Teleostei</taxon>
        <taxon>Ostariophysi</taxon>
        <taxon>Cypriniformes</taxon>
        <taxon>Cyprinidae</taxon>
        <taxon>Labeoninae</taxon>
        <taxon>Labeonini</taxon>
        <taxon>Labeo</taxon>
    </lineage>
</organism>
<comment type="caution">
    <text evidence="9">The sequence shown here is derived from an EMBL/GenBank/DDBJ whole genome shotgun (WGS) entry which is preliminary data.</text>
</comment>
<accession>A0ABQ8L3K0</accession>
<feature type="region of interest" description="Disordered" evidence="8">
    <location>
        <begin position="151"/>
        <end position="183"/>
    </location>
</feature>
<evidence type="ECO:0000256" key="2">
    <source>
        <dbReference type="ARBA" id="ARBA00022552"/>
    </source>
</evidence>
<evidence type="ECO:0008006" key="11">
    <source>
        <dbReference type="Google" id="ProtNLM"/>
    </source>
</evidence>
<dbReference type="InterPro" id="IPR036322">
    <property type="entry name" value="WD40_repeat_dom_sf"/>
</dbReference>
<comment type="similarity">
    <text evidence="6">Belongs to the WD repeat UTP18 family.</text>
</comment>
<dbReference type="InterPro" id="IPR001680">
    <property type="entry name" value="WD40_rpt"/>
</dbReference>
<feature type="region of interest" description="Disordered" evidence="8">
    <location>
        <begin position="68"/>
        <end position="117"/>
    </location>
</feature>
<evidence type="ECO:0000313" key="10">
    <source>
        <dbReference type="Proteomes" id="UP000830375"/>
    </source>
</evidence>
<evidence type="ECO:0000313" key="9">
    <source>
        <dbReference type="EMBL" id="KAI2644517.1"/>
    </source>
</evidence>
<feature type="compositionally biased region" description="Acidic residues" evidence="8">
    <location>
        <begin position="78"/>
        <end position="92"/>
    </location>
</feature>
<evidence type="ECO:0000256" key="8">
    <source>
        <dbReference type="SAM" id="MobiDB-lite"/>
    </source>
</evidence>
<protein>
    <recommendedName>
        <fullName evidence="11">U3 small nucleolar RNA-associated 18-like protein</fullName>
    </recommendedName>
</protein>
<evidence type="ECO:0000256" key="4">
    <source>
        <dbReference type="ARBA" id="ARBA00022737"/>
    </source>
</evidence>
<dbReference type="Pfam" id="PF00400">
    <property type="entry name" value="WD40"/>
    <property type="match status" value="2"/>
</dbReference>
<keyword evidence="5" id="KW-0539">Nucleus</keyword>
<comment type="subcellular location">
    <subcellularLocation>
        <location evidence="1">Nucleus</location>
        <location evidence="1">Nucleolus</location>
    </subcellularLocation>
</comment>
<dbReference type="PANTHER" id="PTHR18359">
    <property type="entry name" value="WD-REPEAT PROTEIN-RELATED"/>
    <property type="match status" value="1"/>
</dbReference>
<gene>
    <name evidence="9" type="ORF">H4Q32_031077</name>
</gene>
<dbReference type="SUPFAM" id="SSF50978">
    <property type="entry name" value="WD40 repeat-like"/>
    <property type="match status" value="1"/>
</dbReference>
<keyword evidence="2" id="KW-0698">rRNA processing</keyword>